<dbReference type="PANTHER" id="PTHR32344">
    <property type="entry name" value="U1-TYPE DOMAIN-CONTAINING PROTEIN"/>
    <property type="match status" value="1"/>
</dbReference>
<accession>A0ABQ9HAT4</accession>
<dbReference type="InterPro" id="IPR033375">
    <property type="entry name" value="Cggbp1"/>
</dbReference>
<reference evidence="1 2" key="1">
    <citation type="submission" date="2023-02" db="EMBL/GenBank/DDBJ databases">
        <title>LHISI_Scaffold_Assembly.</title>
        <authorList>
            <person name="Stuart O.P."/>
            <person name="Cleave R."/>
            <person name="Magrath M.J.L."/>
            <person name="Mikheyev A.S."/>
        </authorList>
    </citation>
    <scope>NUCLEOTIDE SEQUENCE [LARGE SCALE GENOMIC DNA]</scope>
    <source>
        <strain evidence="1">Daus_M_001</strain>
        <tissue evidence="1">Leg muscle</tissue>
    </source>
</reference>
<name>A0ABQ9HAT4_9NEOP</name>
<dbReference type="PANTHER" id="PTHR32344:SF1">
    <property type="entry name" value="U1-TYPE DOMAIN-CONTAINING PROTEIN"/>
    <property type="match status" value="1"/>
</dbReference>
<gene>
    <name evidence="1" type="ORF">PR048_017797</name>
</gene>
<dbReference type="Proteomes" id="UP001159363">
    <property type="component" value="Chromosome 5"/>
</dbReference>
<keyword evidence="2" id="KW-1185">Reference proteome</keyword>
<organism evidence="1 2">
    <name type="scientific">Dryococelus australis</name>
    <dbReference type="NCBI Taxonomy" id="614101"/>
    <lineage>
        <taxon>Eukaryota</taxon>
        <taxon>Metazoa</taxon>
        <taxon>Ecdysozoa</taxon>
        <taxon>Arthropoda</taxon>
        <taxon>Hexapoda</taxon>
        <taxon>Insecta</taxon>
        <taxon>Pterygota</taxon>
        <taxon>Neoptera</taxon>
        <taxon>Polyneoptera</taxon>
        <taxon>Phasmatodea</taxon>
        <taxon>Verophasmatodea</taxon>
        <taxon>Anareolatae</taxon>
        <taxon>Phasmatidae</taxon>
        <taxon>Eurycanthinae</taxon>
        <taxon>Dryococelus</taxon>
    </lineage>
</organism>
<evidence type="ECO:0000313" key="1">
    <source>
        <dbReference type="EMBL" id="KAJ8881316.1"/>
    </source>
</evidence>
<dbReference type="EMBL" id="JARBHB010000006">
    <property type="protein sequence ID" value="KAJ8881316.1"/>
    <property type="molecule type" value="Genomic_DNA"/>
</dbReference>
<proteinExistence type="predicted"/>
<evidence type="ECO:0000313" key="2">
    <source>
        <dbReference type="Proteomes" id="UP001159363"/>
    </source>
</evidence>
<comment type="caution">
    <text evidence="1">The sequence shown here is derived from an EMBL/GenBank/DDBJ whole genome shotgun (WGS) entry which is preliminary data.</text>
</comment>
<protein>
    <submittedName>
        <fullName evidence="1">Uncharacterized protein</fullName>
    </submittedName>
</protein>
<sequence>MSLSKYVYKKASGGISHVGNKTAADREKEFPGVLHNDSGKLFCFVCMKACISVNIPLIKLDNREFCAFLNKHVVNGGSVPSHLQLRKEYLPGLHDEC</sequence>